<dbReference type="RefSeq" id="WP_017338158.1">
    <property type="nucleotide sequence ID" value="NZ_CP010945.1"/>
</dbReference>
<proteinExistence type="predicted"/>
<evidence type="ECO:0000256" key="1">
    <source>
        <dbReference type="SAM" id="MobiDB-lite"/>
    </source>
</evidence>
<evidence type="ECO:0000313" key="3">
    <source>
        <dbReference type="Proteomes" id="UP000017175"/>
    </source>
</evidence>
<sequence>MGDSCAQGGKPGIKETGTPEDVPRTAAITHAAGIKKAPADVMGALLRLELHGFPHPVAELAATVGDYRADSVPATFEGFDPKTKKMCCTLFGMGSRYTQRPLWADSVEKVGFEFRARKVRA</sequence>
<protein>
    <submittedName>
        <fullName evidence="2">Uncharacterized protein</fullName>
    </submittedName>
</protein>
<dbReference type="AlphaFoldDB" id="U7DVS1"/>
<feature type="region of interest" description="Disordered" evidence="1">
    <location>
        <begin position="1"/>
        <end position="22"/>
    </location>
</feature>
<dbReference type="Proteomes" id="UP000017175">
    <property type="component" value="Chromosome"/>
</dbReference>
<name>U7DVS1_PSEFL</name>
<reference evidence="2 3" key="1">
    <citation type="journal article" date="2012" name="J. Bacteriol.">
        <title>Draft genome sequence of the cyanide-utilizing bacterium Pseudomonas fluorescens strain NCIMB 11764.</title>
        <authorList>
            <person name="Vilo C.A."/>
            <person name="Benedik M.J."/>
            <person name="Kunz D.A."/>
            <person name="Dong Q."/>
        </authorList>
    </citation>
    <scope>NUCLEOTIDE SEQUENCE [LARGE SCALE GENOMIC DNA]</scope>
    <source>
        <strain evidence="2 3">NCIMB 11764</strain>
    </source>
</reference>
<dbReference type="EMBL" id="CP010945">
    <property type="protein sequence ID" value="AKV06818.1"/>
    <property type="molecule type" value="Genomic_DNA"/>
</dbReference>
<organism evidence="2 3">
    <name type="scientific">Pseudomonas fluorescens NCIMB 11764</name>
    <dbReference type="NCBI Taxonomy" id="1221522"/>
    <lineage>
        <taxon>Bacteria</taxon>
        <taxon>Pseudomonadati</taxon>
        <taxon>Pseudomonadota</taxon>
        <taxon>Gammaproteobacteria</taxon>
        <taxon>Pseudomonadales</taxon>
        <taxon>Pseudomonadaceae</taxon>
        <taxon>Pseudomonas</taxon>
    </lineage>
</organism>
<evidence type="ECO:0000313" key="2">
    <source>
        <dbReference type="EMBL" id="AKV06818.1"/>
    </source>
</evidence>
<gene>
    <name evidence="2" type="ORF">B723_10560</name>
</gene>
<accession>U7DVS1</accession>